<evidence type="ECO:0000256" key="1">
    <source>
        <dbReference type="SAM" id="MobiDB-lite"/>
    </source>
</evidence>
<evidence type="ECO:0000313" key="3">
    <source>
        <dbReference type="Proteomes" id="UP000177622"/>
    </source>
</evidence>
<dbReference type="GeneID" id="34576909"/>
<dbReference type="GO" id="GO:0140291">
    <property type="term" value="P:peptidyl-glutamate ADP-deribosylation"/>
    <property type="evidence" value="ECO:0007669"/>
    <property type="project" value="TreeGrafter"/>
</dbReference>
<dbReference type="SUPFAM" id="SSF52949">
    <property type="entry name" value="Macro domain-like"/>
    <property type="match status" value="1"/>
</dbReference>
<accession>A0A1F5LH37</accession>
<gene>
    <name evidence="2" type="ORF">PENARI_c010G02982</name>
</gene>
<keyword evidence="3" id="KW-1185">Reference proteome</keyword>
<dbReference type="PANTHER" id="PTHR12521:SF0">
    <property type="entry name" value="ADP-RIBOSE GLYCOHYDROLASE OARD1"/>
    <property type="match status" value="1"/>
</dbReference>
<dbReference type="STRING" id="1835702.A0A1F5LH37"/>
<reference evidence="2 3" key="1">
    <citation type="journal article" date="2016" name="Sci. Rep.">
        <title>Penicillium arizonense, a new, genome sequenced fungal species, reveals a high chemical diversity in secreted metabolites.</title>
        <authorList>
            <person name="Grijseels S."/>
            <person name="Nielsen J.C."/>
            <person name="Randelovic M."/>
            <person name="Nielsen J."/>
            <person name="Nielsen K.F."/>
            <person name="Workman M."/>
            <person name="Frisvad J.C."/>
        </authorList>
    </citation>
    <scope>NUCLEOTIDE SEQUENCE [LARGE SCALE GENOMIC DNA]</scope>
    <source>
        <strain evidence="2 3">CBS 141311</strain>
    </source>
</reference>
<dbReference type="EMBL" id="LXJU01000010">
    <property type="protein sequence ID" value="OGE52261.1"/>
    <property type="molecule type" value="Genomic_DNA"/>
</dbReference>
<comment type="caution">
    <text evidence="2">The sequence shown here is derived from an EMBL/GenBank/DDBJ whole genome shotgun (WGS) entry which is preliminary data.</text>
</comment>
<sequence length="253" mass="27385">MSGHGDNPVPGGTAPDGTTQSPGGPRSTVPSAAIPHAASIVTEIPGDLFNAPDGSALIHACNCEGIWGAGIAITFRYRYPAAYEIYRRHCQQNAETRLTYPIIDLEADSEDNTVIVRRPLGTALIIPPQQSDFAINGRRHWIICLFTSHGYGRDAASPEMILNATWSALLDMQIGLHQVNQFAGPGQQIQGLHACRFNSGLFGVAWSRTRRLIDLLGIRMVVYTIGGTATRRRRLANGGVRSSRGRGQRTGRS</sequence>
<dbReference type="AlphaFoldDB" id="A0A1F5LH37"/>
<organism evidence="2 3">
    <name type="scientific">Penicillium arizonense</name>
    <dbReference type="NCBI Taxonomy" id="1835702"/>
    <lineage>
        <taxon>Eukaryota</taxon>
        <taxon>Fungi</taxon>
        <taxon>Dikarya</taxon>
        <taxon>Ascomycota</taxon>
        <taxon>Pezizomycotina</taxon>
        <taxon>Eurotiomycetes</taxon>
        <taxon>Eurotiomycetidae</taxon>
        <taxon>Eurotiales</taxon>
        <taxon>Aspergillaceae</taxon>
        <taxon>Penicillium</taxon>
    </lineage>
</organism>
<evidence type="ECO:0000313" key="2">
    <source>
        <dbReference type="EMBL" id="OGE52261.1"/>
    </source>
</evidence>
<feature type="region of interest" description="Disordered" evidence="1">
    <location>
        <begin position="1"/>
        <end position="31"/>
    </location>
</feature>
<protein>
    <submittedName>
        <fullName evidence="2">Uncharacterized protein</fullName>
    </submittedName>
</protein>
<dbReference type="PANTHER" id="PTHR12521">
    <property type="entry name" value="PROTEIN C6ORF130"/>
    <property type="match status" value="1"/>
</dbReference>
<dbReference type="InterPro" id="IPR043472">
    <property type="entry name" value="Macro_dom-like"/>
</dbReference>
<dbReference type="RefSeq" id="XP_022487703.1">
    <property type="nucleotide sequence ID" value="XM_022632175.1"/>
</dbReference>
<dbReference type="Gene3D" id="3.40.220.10">
    <property type="entry name" value="Leucine Aminopeptidase, subunit E, domain 1"/>
    <property type="match status" value="1"/>
</dbReference>
<dbReference type="Proteomes" id="UP000177622">
    <property type="component" value="Unassembled WGS sequence"/>
</dbReference>
<proteinExistence type="predicted"/>
<dbReference type="OrthoDB" id="2155246at2759"/>
<dbReference type="InterPro" id="IPR050892">
    <property type="entry name" value="ADP-ribose_metab_enzymes"/>
</dbReference>
<name>A0A1F5LH37_PENAI</name>